<organism evidence="2 3">
    <name type="scientific">Caballeronia novacaledonica</name>
    <dbReference type="NCBI Taxonomy" id="1544861"/>
    <lineage>
        <taxon>Bacteria</taxon>
        <taxon>Pseudomonadati</taxon>
        <taxon>Pseudomonadota</taxon>
        <taxon>Betaproteobacteria</taxon>
        <taxon>Burkholderiales</taxon>
        <taxon>Burkholderiaceae</taxon>
        <taxon>Caballeronia</taxon>
    </lineage>
</organism>
<comment type="caution">
    <text evidence="2">The sequence shown here is derived from an EMBL/GenBank/DDBJ whole genome shotgun (WGS) entry which is preliminary data.</text>
</comment>
<dbReference type="Pfam" id="PF01656">
    <property type="entry name" value="CbiA"/>
    <property type="match status" value="1"/>
</dbReference>
<dbReference type="Proteomes" id="UP001055111">
    <property type="component" value="Unassembled WGS sequence"/>
</dbReference>
<dbReference type="CDD" id="cd02042">
    <property type="entry name" value="ParAB_family"/>
    <property type="match status" value="1"/>
</dbReference>
<gene>
    <name evidence="2" type="ORF">CBA19CS42_32415</name>
</gene>
<dbReference type="InterPro" id="IPR050678">
    <property type="entry name" value="DNA_Partitioning_ATPase"/>
</dbReference>
<protein>
    <submittedName>
        <fullName evidence="2">AAA family ATPase</fullName>
    </submittedName>
</protein>
<dbReference type="RefSeq" id="WP_225936704.1">
    <property type="nucleotide sequence ID" value="NZ_BPUS01000022.1"/>
</dbReference>
<dbReference type="PANTHER" id="PTHR13696:SF96">
    <property type="entry name" value="COBQ_COBB_MIND_PARA NUCLEOTIDE BINDING DOMAIN-CONTAINING PROTEIN"/>
    <property type="match status" value="1"/>
</dbReference>
<dbReference type="InterPro" id="IPR002586">
    <property type="entry name" value="CobQ/CobB/MinD/ParA_Nub-bd_dom"/>
</dbReference>
<evidence type="ECO:0000259" key="1">
    <source>
        <dbReference type="Pfam" id="PF01656"/>
    </source>
</evidence>
<accession>A0AA37IM50</accession>
<evidence type="ECO:0000313" key="3">
    <source>
        <dbReference type="Proteomes" id="UP001055111"/>
    </source>
</evidence>
<dbReference type="SUPFAM" id="SSF52540">
    <property type="entry name" value="P-loop containing nucleoside triphosphate hydrolases"/>
    <property type="match status" value="1"/>
</dbReference>
<dbReference type="PANTHER" id="PTHR13696">
    <property type="entry name" value="P-LOOP CONTAINING NUCLEOSIDE TRIPHOSPHATE HYDROLASE"/>
    <property type="match status" value="1"/>
</dbReference>
<evidence type="ECO:0000313" key="2">
    <source>
        <dbReference type="EMBL" id="GJH29321.1"/>
    </source>
</evidence>
<feature type="domain" description="CobQ/CobB/MinD/ParA nucleotide binding" evidence="1">
    <location>
        <begin position="10"/>
        <end position="190"/>
    </location>
</feature>
<dbReference type="Gene3D" id="3.40.50.300">
    <property type="entry name" value="P-loop containing nucleotide triphosphate hydrolases"/>
    <property type="match status" value="1"/>
</dbReference>
<dbReference type="PIRSF" id="PIRSF009320">
    <property type="entry name" value="Nuc_binding_HP_1000"/>
    <property type="match status" value="1"/>
</dbReference>
<dbReference type="InterPro" id="IPR027417">
    <property type="entry name" value="P-loop_NTPase"/>
</dbReference>
<name>A0AA37IM50_9BURK</name>
<dbReference type="EMBL" id="BPUS01000022">
    <property type="protein sequence ID" value="GJH29321.1"/>
    <property type="molecule type" value="Genomic_DNA"/>
</dbReference>
<dbReference type="AlphaFoldDB" id="A0AA37IM50"/>
<sequence length="236" mass="25703">MMLEHQAKVIAVANQKGGVGKTTSVVGIASGLSARGLRVLGIDADPQNTLMQWSAAAHEDEEGLPFTVISLDAAREKIHREIKKHVTQYDYIIVDCPPSMDDPRPAVVMLVADIVVMPTSSSPADFWSSKSFVDMVRRAHIANPTLKPVWLLNKYEGKRVLDKEINQAVEETRIPALLTTVPVRECYRQAIALGVAASAMPGKGGKAAAAESLKLADELITLASSDWLWFDEKEEA</sequence>
<reference evidence="2" key="1">
    <citation type="submission" date="2022-09" db="EMBL/GenBank/DDBJ databases">
        <title>Isolation and characterization of 3-chlorobenzoate degrading bacteria from soils in Shizuoka.</title>
        <authorList>
            <person name="Ifat A."/>
            <person name="Ogawa N."/>
            <person name="Kimbara K."/>
            <person name="Moriuchi R."/>
            <person name="Dohra H."/>
            <person name="Shintani M."/>
        </authorList>
    </citation>
    <scope>NUCLEOTIDE SEQUENCE</scope>
    <source>
        <strain evidence="2">19CS4-2</strain>
    </source>
</reference>
<proteinExistence type="predicted"/>